<evidence type="ECO:0000256" key="1">
    <source>
        <dbReference type="ARBA" id="ARBA00022737"/>
    </source>
</evidence>
<keyword evidence="4" id="KW-0732">Signal</keyword>
<dbReference type="Gene3D" id="1.25.40.10">
    <property type="entry name" value="Tetratricopeptide repeat domain"/>
    <property type="match status" value="1"/>
</dbReference>
<gene>
    <name evidence="5" type="ORF">A2W18_15060</name>
</gene>
<dbReference type="Pfam" id="PF13414">
    <property type="entry name" value="TPR_11"/>
    <property type="match status" value="1"/>
</dbReference>
<evidence type="ECO:0000313" key="6">
    <source>
        <dbReference type="Proteomes" id="UP000179076"/>
    </source>
</evidence>
<keyword evidence="1" id="KW-0677">Repeat</keyword>
<dbReference type="Proteomes" id="UP000179076">
    <property type="component" value="Unassembled WGS sequence"/>
</dbReference>
<sequence>MRAAVLIVLSVTLVACAGLKPAAPGAGASAPAAKSAAEPSVDPQWRQAYEHALGLMLANKFPEAEGELTALAERHPQLAGPYANLGILYFRAGRSADAVKVLEHAIALNPRPVYYNELGMVHRTEGRFDAAEQAYRRALELDPDYAYAHLNLGILYDLYLQQPDRALPHYERYRALAPGESGTVEKWIADLKRRTSQAADKKKGERNG</sequence>
<organism evidence="5 6">
    <name type="scientific">Candidatus Muproteobacteria bacterium RBG_16_60_9</name>
    <dbReference type="NCBI Taxonomy" id="1817755"/>
    <lineage>
        <taxon>Bacteria</taxon>
        <taxon>Pseudomonadati</taxon>
        <taxon>Pseudomonadota</taxon>
        <taxon>Candidatus Muproteobacteria</taxon>
    </lineage>
</organism>
<evidence type="ECO:0000256" key="2">
    <source>
        <dbReference type="ARBA" id="ARBA00022803"/>
    </source>
</evidence>
<comment type="caution">
    <text evidence="5">The sequence shown here is derived from an EMBL/GenBank/DDBJ whole genome shotgun (WGS) entry which is preliminary data.</text>
</comment>
<dbReference type="InterPro" id="IPR019734">
    <property type="entry name" value="TPR_rpt"/>
</dbReference>
<dbReference type="EMBL" id="MFSP01000191">
    <property type="protein sequence ID" value="OGI61633.1"/>
    <property type="molecule type" value="Genomic_DNA"/>
</dbReference>
<dbReference type="PANTHER" id="PTHR44858:SF1">
    <property type="entry name" value="UDP-N-ACETYLGLUCOSAMINE--PEPTIDE N-ACETYLGLUCOSAMINYLTRANSFERASE SPINDLY-RELATED"/>
    <property type="match status" value="1"/>
</dbReference>
<feature type="chain" id="PRO_5009527071" evidence="4">
    <location>
        <begin position="18"/>
        <end position="208"/>
    </location>
</feature>
<dbReference type="InterPro" id="IPR011990">
    <property type="entry name" value="TPR-like_helical_dom_sf"/>
</dbReference>
<keyword evidence="2 3" id="KW-0802">TPR repeat</keyword>
<dbReference type="Pfam" id="PF07719">
    <property type="entry name" value="TPR_2"/>
    <property type="match status" value="1"/>
</dbReference>
<dbReference type="SUPFAM" id="SSF48452">
    <property type="entry name" value="TPR-like"/>
    <property type="match status" value="1"/>
</dbReference>
<feature type="signal peptide" evidence="4">
    <location>
        <begin position="1"/>
        <end position="17"/>
    </location>
</feature>
<accession>A0A1F6UW99</accession>
<dbReference type="PROSITE" id="PS50005">
    <property type="entry name" value="TPR"/>
    <property type="match status" value="1"/>
</dbReference>
<name>A0A1F6UW99_9PROT</name>
<reference evidence="5 6" key="1">
    <citation type="journal article" date="2016" name="Nat. Commun.">
        <title>Thousands of microbial genomes shed light on interconnected biogeochemical processes in an aquifer system.</title>
        <authorList>
            <person name="Anantharaman K."/>
            <person name="Brown C.T."/>
            <person name="Hug L.A."/>
            <person name="Sharon I."/>
            <person name="Castelle C.J."/>
            <person name="Probst A.J."/>
            <person name="Thomas B.C."/>
            <person name="Singh A."/>
            <person name="Wilkins M.J."/>
            <person name="Karaoz U."/>
            <person name="Brodie E.L."/>
            <person name="Williams K.H."/>
            <person name="Hubbard S.S."/>
            <person name="Banfield J.F."/>
        </authorList>
    </citation>
    <scope>NUCLEOTIDE SEQUENCE [LARGE SCALE GENOMIC DNA]</scope>
</reference>
<dbReference type="PROSITE" id="PS51257">
    <property type="entry name" value="PROKAR_LIPOPROTEIN"/>
    <property type="match status" value="1"/>
</dbReference>
<dbReference type="SMART" id="SM00028">
    <property type="entry name" value="TPR"/>
    <property type="match status" value="3"/>
</dbReference>
<evidence type="ECO:0000313" key="5">
    <source>
        <dbReference type="EMBL" id="OGI61633.1"/>
    </source>
</evidence>
<protein>
    <submittedName>
        <fullName evidence="5">Uncharacterized protein</fullName>
    </submittedName>
</protein>
<dbReference type="PROSITE" id="PS50293">
    <property type="entry name" value="TPR_REGION"/>
    <property type="match status" value="1"/>
</dbReference>
<proteinExistence type="predicted"/>
<dbReference type="InterPro" id="IPR013105">
    <property type="entry name" value="TPR_2"/>
</dbReference>
<feature type="repeat" description="TPR" evidence="3">
    <location>
        <begin position="112"/>
        <end position="145"/>
    </location>
</feature>
<dbReference type="PANTHER" id="PTHR44858">
    <property type="entry name" value="TETRATRICOPEPTIDE REPEAT PROTEIN 6"/>
    <property type="match status" value="1"/>
</dbReference>
<evidence type="ECO:0000256" key="4">
    <source>
        <dbReference type="SAM" id="SignalP"/>
    </source>
</evidence>
<evidence type="ECO:0000256" key="3">
    <source>
        <dbReference type="PROSITE-ProRule" id="PRU00339"/>
    </source>
</evidence>
<dbReference type="AlphaFoldDB" id="A0A1F6UW99"/>
<dbReference type="InterPro" id="IPR050498">
    <property type="entry name" value="Ycf3"/>
</dbReference>